<evidence type="ECO:0008006" key="7">
    <source>
        <dbReference type="Google" id="ProtNLM"/>
    </source>
</evidence>
<sequence length="395" mass="43973">MDEHIDGKTLIGSYVCSEQPGEFRWQPGPLTQAVKAGFWVVLENIDQAASDVQSILLPLLEGNSSFMTGYGEAIRVAGSFRLFSTISTSKVDVYHCTEGRTSLSSLWRRVMVRPAGTTDLVNIVTAWYLDLEPVAKKLIETFEWLNGASELIVPSNIVFFGKFSLRDLLKCYKGISGSGMSFSADRLSVDTHSCILKEVVDVFAAYSPSPEKRLNIVRDIAKMLGVPLTRAETLYCLDRPVLQEFQGAVQIGRVTLHRSEDAVSHEKKPFVEIRSSFHVLERIACAVKWNEPILLVGETGTGKTTLVLNLAARLGQNLSVLEARLLLTSRSKNQLLMEYGKRLWDKVSVAPYQRKDSEISSDEEVAPRIMVCCWGPGNPPITLDISEKRVLWISC</sequence>
<accession>A0AAW1GMF4</accession>
<dbReference type="Gene3D" id="3.40.50.300">
    <property type="entry name" value="P-loop containing nucleotide triphosphate hydrolases"/>
    <property type="match status" value="2"/>
</dbReference>
<feature type="domain" description="ATPase dynein-related AAA" evidence="3">
    <location>
        <begin position="8"/>
        <end position="86"/>
    </location>
</feature>
<protein>
    <recommendedName>
        <fullName evidence="7">Midasin</fullName>
    </recommendedName>
</protein>
<dbReference type="GO" id="GO:0016887">
    <property type="term" value="F:ATP hydrolysis activity"/>
    <property type="evidence" value="ECO:0007669"/>
    <property type="project" value="InterPro"/>
</dbReference>
<dbReference type="InterPro" id="IPR011704">
    <property type="entry name" value="ATPase_dyneun-rel_AAA"/>
</dbReference>
<dbReference type="Pfam" id="PF07728">
    <property type="entry name" value="AAA_5"/>
    <property type="match status" value="1"/>
</dbReference>
<dbReference type="GO" id="GO:0005634">
    <property type="term" value="C:nucleus"/>
    <property type="evidence" value="ECO:0007669"/>
    <property type="project" value="TreeGrafter"/>
</dbReference>
<feature type="domain" description="Midasin AAA lid" evidence="4">
    <location>
        <begin position="119"/>
        <end position="227"/>
    </location>
</feature>
<dbReference type="SUPFAM" id="SSF52540">
    <property type="entry name" value="P-loop containing nucleoside triphosphate hydrolases"/>
    <property type="match status" value="2"/>
</dbReference>
<dbReference type="GO" id="GO:0000027">
    <property type="term" value="P:ribosomal large subunit assembly"/>
    <property type="evidence" value="ECO:0007669"/>
    <property type="project" value="TreeGrafter"/>
</dbReference>
<evidence type="ECO:0000256" key="1">
    <source>
        <dbReference type="ARBA" id="ARBA00022741"/>
    </source>
</evidence>
<dbReference type="GO" id="GO:0005524">
    <property type="term" value="F:ATP binding"/>
    <property type="evidence" value="ECO:0007669"/>
    <property type="project" value="UniProtKB-KW"/>
</dbReference>
<keyword evidence="6" id="KW-1185">Reference proteome</keyword>
<dbReference type="InterPro" id="IPR040848">
    <property type="entry name" value="AAA_lid_7"/>
</dbReference>
<dbReference type="EMBL" id="JBDFQZ010000014">
    <property type="protein sequence ID" value="KAK9666013.1"/>
    <property type="molecule type" value="Genomic_DNA"/>
</dbReference>
<comment type="caution">
    <text evidence="5">The sequence shown here is derived from an EMBL/GenBank/DDBJ whole genome shotgun (WGS) entry which is preliminary data.</text>
</comment>
<dbReference type="PANTHER" id="PTHR48103:SF2">
    <property type="entry name" value="MIDASIN"/>
    <property type="match status" value="1"/>
</dbReference>
<evidence type="ECO:0000256" key="2">
    <source>
        <dbReference type="ARBA" id="ARBA00022840"/>
    </source>
</evidence>
<dbReference type="FunFam" id="3.40.50.300:FF:000582">
    <property type="entry name" value="Midasin"/>
    <property type="match status" value="1"/>
</dbReference>
<organism evidence="5 6">
    <name type="scientific">Saponaria officinalis</name>
    <name type="common">Common soapwort</name>
    <name type="synonym">Lychnis saponaria</name>
    <dbReference type="NCBI Taxonomy" id="3572"/>
    <lineage>
        <taxon>Eukaryota</taxon>
        <taxon>Viridiplantae</taxon>
        <taxon>Streptophyta</taxon>
        <taxon>Embryophyta</taxon>
        <taxon>Tracheophyta</taxon>
        <taxon>Spermatophyta</taxon>
        <taxon>Magnoliopsida</taxon>
        <taxon>eudicotyledons</taxon>
        <taxon>Gunneridae</taxon>
        <taxon>Pentapetalae</taxon>
        <taxon>Caryophyllales</taxon>
        <taxon>Caryophyllaceae</taxon>
        <taxon>Caryophylleae</taxon>
        <taxon>Saponaria</taxon>
    </lineage>
</organism>
<keyword evidence="1" id="KW-0547">Nucleotide-binding</keyword>
<keyword evidence="2" id="KW-0067">ATP-binding</keyword>
<dbReference type="InterPro" id="IPR025662">
    <property type="entry name" value="Sigma_54_int_dom_ATP-bd_1"/>
</dbReference>
<dbReference type="AlphaFoldDB" id="A0AAW1GMF4"/>
<name>A0AAW1GMF4_SAPOF</name>
<evidence type="ECO:0000313" key="5">
    <source>
        <dbReference type="EMBL" id="KAK9666015.1"/>
    </source>
</evidence>
<dbReference type="InterPro" id="IPR027417">
    <property type="entry name" value="P-loop_NTPase"/>
</dbReference>
<reference evidence="5 6" key="1">
    <citation type="submission" date="2024-03" db="EMBL/GenBank/DDBJ databases">
        <title>WGS assembly of Saponaria officinalis var. Norfolk2.</title>
        <authorList>
            <person name="Jenkins J."/>
            <person name="Shu S."/>
            <person name="Grimwood J."/>
            <person name="Barry K."/>
            <person name="Goodstein D."/>
            <person name="Schmutz J."/>
            <person name="Leebens-Mack J."/>
            <person name="Osbourn A."/>
        </authorList>
    </citation>
    <scope>NUCLEOTIDE SEQUENCE [LARGE SCALE GENOMIC DNA]</scope>
    <source>
        <strain evidence="6">cv. Norfolk2</strain>
        <strain evidence="5">JIC</strain>
        <tissue evidence="5">Leaf</tissue>
    </source>
</reference>
<proteinExistence type="predicted"/>
<gene>
    <name evidence="5" type="ORF">RND81_14G153400</name>
</gene>
<dbReference type="Pfam" id="PF17867">
    <property type="entry name" value="AAA_lid_7"/>
    <property type="match status" value="1"/>
</dbReference>
<evidence type="ECO:0000259" key="4">
    <source>
        <dbReference type="Pfam" id="PF17867"/>
    </source>
</evidence>
<evidence type="ECO:0000259" key="3">
    <source>
        <dbReference type="Pfam" id="PF07728"/>
    </source>
</evidence>
<dbReference type="GO" id="GO:0000055">
    <property type="term" value="P:ribosomal large subunit export from nucleus"/>
    <property type="evidence" value="ECO:0007669"/>
    <property type="project" value="TreeGrafter"/>
</dbReference>
<dbReference type="GO" id="GO:0030687">
    <property type="term" value="C:preribosome, large subunit precursor"/>
    <property type="evidence" value="ECO:0007669"/>
    <property type="project" value="TreeGrafter"/>
</dbReference>
<dbReference type="PROSITE" id="PS00675">
    <property type="entry name" value="SIGMA54_INTERACT_1"/>
    <property type="match status" value="1"/>
</dbReference>
<dbReference type="EMBL" id="JBDFQZ010000014">
    <property type="protein sequence ID" value="KAK9666015.1"/>
    <property type="molecule type" value="Genomic_DNA"/>
</dbReference>
<evidence type="ECO:0000313" key="6">
    <source>
        <dbReference type="Proteomes" id="UP001443914"/>
    </source>
</evidence>
<dbReference type="Proteomes" id="UP001443914">
    <property type="component" value="Unassembled WGS sequence"/>
</dbReference>
<dbReference type="PANTHER" id="PTHR48103">
    <property type="entry name" value="MIDASIN-RELATED"/>
    <property type="match status" value="1"/>
</dbReference>